<gene>
    <name evidence="1" type="ORF">T4A_7049</name>
</gene>
<dbReference type="AlphaFoldDB" id="A0A0V1DN76"/>
<accession>A0A0V1DN76</accession>
<proteinExistence type="predicted"/>
<organism evidence="1 2">
    <name type="scientific">Trichinella pseudospiralis</name>
    <name type="common">Parasitic roundworm</name>
    <dbReference type="NCBI Taxonomy" id="6337"/>
    <lineage>
        <taxon>Eukaryota</taxon>
        <taxon>Metazoa</taxon>
        <taxon>Ecdysozoa</taxon>
        <taxon>Nematoda</taxon>
        <taxon>Enoplea</taxon>
        <taxon>Dorylaimia</taxon>
        <taxon>Trichinellida</taxon>
        <taxon>Trichinellidae</taxon>
        <taxon>Trichinella</taxon>
    </lineage>
</organism>
<dbReference type="Proteomes" id="UP000054632">
    <property type="component" value="Unassembled WGS sequence"/>
</dbReference>
<dbReference type="EMBL" id="JYDR01001662">
    <property type="protein sequence ID" value="KRY63002.1"/>
    <property type="molecule type" value="Genomic_DNA"/>
</dbReference>
<name>A0A0V1DN76_TRIPS</name>
<reference evidence="1 2" key="1">
    <citation type="submission" date="2015-01" db="EMBL/GenBank/DDBJ databases">
        <title>Evolution of Trichinella species and genotypes.</title>
        <authorList>
            <person name="Korhonen P.K."/>
            <person name="Edoardo P."/>
            <person name="Giuseppe L.R."/>
            <person name="Gasser R.B."/>
        </authorList>
    </citation>
    <scope>NUCLEOTIDE SEQUENCE [LARGE SCALE GENOMIC DNA]</scope>
    <source>
        <strain evidence="1">ISS13</strain>
    </source>
</reference>
<protein>
    <submittedName>
        <fullName evidence="1">Uncharacterized protein</fullName>
    </submittedName>
</protein>
<comment type="caution">
    <text evidence="1">The sequence shown here is derived from an EMBL/GenBank/DDBJ whole genome shotgun (WGS) entry which is preliminary data.</text>
</comment>
<evidence type="ECO:0000313" key="2">
    <source>
        <dbReference type="Proteomes" id="UP000054632"/>
    </source>
</evidence>
<evidence type="ECO:0000313" key="1">
    <source>
        <dbReference type="EMBL" id="KRY63002.1"/>
    </source>
</evidence>
<sequence length="65" mass="7878">MNRKYTWRRQKKIGASHDRRLDRIVRWSVAFIGQIEVSVDTLEKTTRFAEVERLVNRGMNRVCHY</sequence>